<sequence length="504" mass="56007">MLYMMFLLLGYYYYASLHTDYSLSERQVVNQSQILIKESQFIRSFAVGFRFDLQVGGAIFCDASSVTVDTCYFLQNYATHAGALGCLNSALLIQKTKFNQNTANNDIGAVWAMSNNETYITETNFMSNTASQSFGAILVNCSYFSVDKCNFELNTASTLSTCIGICNAYETFLTNSYFQKESLLELIYYENNLSYRSYLGIGTCFFNTNLGTNLAMVDGFLYIEVYGCTCGTAPKYLFVSKDPTTVIQWSGTIKPNISDVEGCYSVFKTPYPSPLQTVAETPYITAISTPQETVFNTPFSTPYETNYQTVAQTPNITPESTPFSTPFTTAIESPEITPQVTPPESELPTPSQSFDPTPEPTPERTESMSPTPEDQDMELPDMPSDLGLGLGLGLGLLLILIIIIVICCCCCKKCKDILCCIPKCCFKCCKVTCCNDECCDCFDCCSCSRDKDSKSNTNKSYYENHSTKRVFDLGNVKLPGREECVIVLNPMWRNGSGYNHESSD</sequence>
<feature type="signal peptide" evidence="3">
    <location>
        <begin position="1"/>
        <end position="17"/>
    </location>
</feature>
<dbReference type="EMBL" id="DS113882">
    <property type="protein sequence ID" value="EAX93986.1"/>
    <property type="molecule type" value="Genomic_DNA"/>
</dbReference>
<protein>
    <recommendedName>
        <fullName evidence="6">Polymorphic outer membrane protein</fullName>
    </recommendedName>
</protein>
<name>A2FM88_TRIV3</name>
<keyword evidence="3" id="KW-0732">Signal</keyword>
<evidence type="ECO:0000256" key="2">
    <source>
        <dbReference type="SAM" id="Phobius"/>
    </source>
</evidence>
<dbReference type="VEuPathDB" id="TrichDB:TVAGG3_0716990"/>
<proteinExistence type="predicted"/>
<keyword evidence="5" id="KW-1185">Reference proteome</keyword>
<dbReference type="InterPro" id="IPR011050">
    <property type="entry name" value="Pectin_lyase_fold/virulence"/>
</dbReference>
<organism evidence="4 5">
    <name type="scientific">Trichomonas vaginalis (strain ATCC PRA-98 / G3)</name>
    <dbReference type="NCBI Taxonomy" id="412133"/>
    <lineage>
        <taxon>Eukaryota</taxon>
        <taxon>Metamonada</taxon>
        <taxon>Parabasalia</taxon>
        <taxon>Trichomonadida</taxon>
        <taxon>Trichomonadidae</taxon>
        <taxon>Trichomonas</taxon>
    </lineage>
</organism>
<evidence type="ECO:0000256" key="3">
    <source>
        <dbReference type="SAM" id="SignalP"/>
    </source>
</evidence>
<dbReference type="VEuPathDB" id="TrichDB:TVAG_024300"/>
<dbReference type="OrthoDB" id="10684060at2759"/>
<evidence type="ECO:0008006" key="6">
    <source>
        <dbReference type="Google" id="ProtNLM"/>
    </source>
</evidence>
<evidence type="ECO:0000256" key="1">
    <source>
        <dbReference type="SAM" id="MobiDB-lite"/>
    </source>
</evidence>
<reference evidence="4" key="2">
    <citation type="journal article" date="2007" name="Science">
        <title>Draft genome sequence of the sexually transmitted pathogen Trichomonas vaginalis.</title>
        <authorList>
            <person name="Carlton J.M."/>
            <person name="Hirt R.P."/>
            <person name="Silva J.C."/>
            <person name="Delcher A.L."/>
            <person name="Schatz M."/>
            <person name="Zhao Q."/>
            <person name="Wortman J.R."/>
            <person name="Bidwell S.L."/>
            <person name="Alsmark U.C.M."/>
            <person name="Besteiro S."/>
            <person name="Sicheritz-Ponten T."/>
            <person name="Noel C.J."/>
            <person name="Dacks J.B."/>
            <person name="Foster P.G."/>
            <person name="Simillion C."/>
            <person name="Van de Peer Y."/>
            <person name="Miranda-Saavedra D."/>
            <person name="Barton G.J."/>
            <person name="Westrop G.D."/>
            <person name="Mueller S."/>
            <person name="Dessi D."/>
            <person name="Fiori P.L."/>
            <person name="Ren Q."/>
            <person name="Paulsen I."/>
            <person name="Zhang H."/>
            <person name="Bastida-Corcuera F.D."/>
            <person name="Simoes-Barbosa A."/>
            <person name="Brown M.T."/>
            <person name="Hayes R.D."/>
            <person name="Mukherjee M."/>
            <person name="Okumura C.Y."/>
            <person name="Schneider R."/>
            <person name="Smith A.J."/>
            <person name="Vanacova S."/>
            <person name="Villalvazo M."/>
            <person name="Haas B.J."/>
            <person name="Pertea M."/>
            <person name="Feldblyum T.V."/>
            <person name="Utterback T.R."/>
            <person name="Shu C.L."/>
            <person name="Osoegawa K."/>
            <person name="de Jong P.J."/>
            <person name="Hrdy I."/>
            <person name="Horvathova L."/>
            <person name="Zubacova Z."/>
            <person name="Dolezal P."/>
            <person name="Malik S.B."/>
            <person name="Logsdon J.M. Jr."/>
            <person name="Henze K."/>
            <person name="Gupta A."/>
            <person name="Wang C.C."/>
            <person name="Dunne R.L."/>
            <person name="Upcroft J.A."/>
            <person name="Upcroft P."/>
            <person name="White O."/>
            <person name="Salzberg S.L."/>
            <person name="Tang P."/>
            <person name="Chiu C.-H."/>
            <person name="Lee Y.-S."/>
            <person name="Embley T.M."/>
            <person name="Coombs G.H."/>
            <person name="Mottram J.C."/>
            <person name="Tachezy J."/>
            <person name="Fraser-Liggett C.M."/>
            <person name="Johnson P.J."/>
        </authorList>
    </citation>
    <scope>NUCLEOTIDE SEQUENCE [LARGE SCALE GENOMIC DNA]</scope>
    <source>
        <strain evidence="4">G3</strain>
    </source>
</reference>
<accession>A2FM88</accession>
<dbReference type="KEGG" id="tva:4751710"/>
<keyword evidence="2" id="KW-1133">Transmembrane helix</keyword>
<feature type="chain" id="PRO_5002643741" description="Polymorphic outer membrane protein" evidence="3">
    <location>
        <begin position="18"/>
        <end position="504"/>
    </location>
</feature>
<dbReference type="RefSeq" id="XP_001306916.1">
    <property type="nucleotide sequence ID" value="XM_001306915.1"/>
</dbReference>
<dbReference type="PANTHER" id="PTHR46155">
    <property type="entry name" value="BIFUNCTIONAL INHIBITOR/LIPID-TRANSFER PROTEIN/SEED STORAGE 2S ALBUMIN SUPERFAMILY PROTEIN"/>
    <property type="match status" value="1"/>
</dbReference>
<gene>
    <name evidence="4" type="ORF">TVAG_024300</name>
</gene>
<reference evidence="4" key="1">
    <citation type="submission" date="2006-10" db="EMBL/GenBank/DDBJ databases">
        <authorList>
            <person name="Amadeo P."/>
            <person name="Zhao Q."/>
            <person name="Wortman J."/>
            <person name="Fraser-Liggett C."/>
            <person name="Carlton J."/>
        </authorList>
    </citation>
    <scope>NUCLEOTIDE SEQUENCE</scope>
    <source>
        <strain evidence="4">G3</strain>
    </source>
</reference>
<evidence type="ECO:0000313" key="5">
    <source>
        <dbReference type="Proteomes" id="UP000001542"/>
    </source>
</evidence>
<keyword evidence="2" id="KW-0812">Transmembrane</keyword>
<dbReference type="Proteomes" id="UP000001542">
    <property type="component" value="Unassembled WGS sequence"/>
</dbReference>
<keyword evidence="2" id="KW-0472">Membrane</keyword>
<dbReference type="AlphaFoldDB" id="A2FM88"/>
<dbReference type="PANTHER" id="PTHR46155:SF1">
    <property type="entry name" value="BIFUNCTIONAL INHIBITOR_LIPID-TRANSFER PROTEIN_SEED STORAGE 2S ALBUMIN SUPERFAMILY PROTEIN"/>
    <property type="match status" value="1"/>
</dbReference>
<feature type="region of interest" description="Disordered" evidence="1">
    <location>
        <begin position="336"/>
        <end position="382"/>
    </location>
</feature>
<dbReference type="SUPFAM" id="SSF51126">
    <property type="entry name" value="Pectin lyase-like"/>
    <property type="match status" value="1"/>
</dbReference>
<dbReference type="InParanoid" id="A2FM88"/>
<evidence type="ECO:0000313" key="4">
    <source>
        <dbReference type="EMBL" id="EAX93986.1"/>
    </source>
</evidence>
<feature type="transmembrane region" description="Helical" evidence="2">
    <location>
        <begin position="386"/>
        <end position="406"/>
    </location>
</feature>